<dbReference type="AlphaFoldDB" id="A0A0E3WZT3"/>
<dbReference type="HOGENOM" id="CLU_088480_0_0_2"/>
<dbReference type="GeneID" id="24893026"/>
<reference evidence="1 2" key="1">
    <citation type="submission" date="2014-07" db="EMBL/GenBank/DDBJ databases">
        <title>Methanogenic archaea and the global carbon cycle.</title>
        <authorList>
            <person name="Henriksen J.R."/>
            <person name="Luke J."/>
            <person name="Reinhart S."/>
            <person name="Benedict M.N."/>
            <person name="Youngblut N.D."/>
            <person name="Metcalf M.E."/>
            <person name="Whitaker R.J."/>
            <person name="Metcalf W.W."/>
        </authorList>
    </citation>
    <scope>NUCLEOTIDE SEQUENCE [LARGE SCALE GENOMIC DNA]</scope>
    <source>
        <strain evidence="1 2">MM1</strain>
    </source>
</reference>
<dbReference type="OrthoDB" id="137783at2157"/>
<keyword evidence="2" id="KW-1185">Reference proteome</keyword>
<evidence type="ECO:0008006" key="3">
    <source>
        <dbReference type="Google" id="ProtNLM"/>
    </source>
</evidence>
<sequence length="275" mass="31277">MPSPPASPKSLVYGIDFSGSKTACKKIWVSRGTIHSRTLHIDNCCPISELMPENTGKERDNCLSFLRKLISTKAKAIFGLDLSMGLPEALNNDQNWESSILNFSKTYNSPEDFRTKCRNSMGNKEVKRKTEIQKKAPFCTYNLRLYKQTYYGISYIVEPLLKKGSARIIPIQEPHPEKALLAEVCPACTLKRKDIYMPYKGKNERELENRRMILSAMKTWKIELEDHVVEAALEDTEGDALDSILAAYAAYIALQRMDERASLAKEYISEGMIYD</sequence>
<evidence type="ECO:0000313" key="1">
    <source>
        <dbReference type="EMBL" id="AKB84579.1"/>
    </source>
</evidence>
<name>A0A0E3WZT3_METMT</name>
<protein>
    <recommendedName>
        <fullName evidence="3">DUF429 domain-containing protein</fullName>
    </recommendedName>
</protein>
<proteinExistence type="predicted"/>
<accession>A0A0E3WZT3</accession>
<dbReference type="STRING" id="1434104.MCMEM_0526"/>
<evidence type="ECO:0000313" key="2">
    <source>
        <dbReference type="Proteomes" id="UP000033048"/>
    </source>
</evidence>
<dbReference type="Proteomes" id="UP000033048">
    <property type="component" value="Chromosome"/>
</dbReference>
<organism evidence="1 2">
    <name type="scientific">Methanococcoides methylutens MM1</name>
    <dbReference type="NCBI Taxonomy" id="1434104"/>
    <lineage>
        <taxon>Archaea</taxon>
        <taxon>Methanobacteriati</taxon>
        <taxon>Methanobacteriota</taxon>
        <taxon>Stenosarchaea group</taxon>
        <taxon>Methanomicrobia</taxon>
        <taxon>Methanosarcinales</taxon>
        <taxon>Methanosarcinaceae</taxon>
        <taxon>Methanococcoides</taxon>
    </lineage>
</organism>
<dbReference type="KEGG" id="mmet:MCMEM_0526"/>
<gene>
    <name evidence="1" type="ORF">MCMEM_0526</name>
</gene>
<dbReference type="RefSeq" id="WP_048204776.1">
    <property type="nucleotide sequence ID" value="NZ_CP009518.1"/>
</dbReference>
<dbReference type="EMBL" id="CP009518">
    <property type="protein sequence ID" value="AKB84579.1"/>
    <property type="molecule type" value="Genomic_DNA"/>
</dbReference>